<dbReference type="AlphaFoldDB" id="T0ZBI5"/>
<reference evidence="3" key="2">
    <citation type="journal article" date="2014" name="ISME J.">
        <title>Microbial stratification in low pH oxic and suboxic macroscopic growths along an acid mine drainage.</title>
        <authorList>
            <person name="Mendez-Garcia C."/>
            <person name="Mesa V."/>
            <person name="Sprenger R.R."/>
            <person name="Richter M."/>
            <person name="Diez M.S."/>
            <person name="Solano J."/>
            <person name="Bargiela R."/>
            <person name="Golyshina O.V."/>
            <person name="Manteca A."/>
            <person name="Ramos J.L."/>
            <person name="Gallego J.R."/>
            <person name="Llorente I."/>
            <person name="Martins Dos Santos V.A."/>
            <person name="Jensen O.N."/>
            <person name="Pelaez A.I."/>
            <person name="Sanchez J."/>
            <person name="Ferrer M."/>
        </authorList>
    </citation>
    <scope>NUCLEOTIDE SEQUENCE</scope>
</reference>
<evidence type="ECO:0000313" key="3">
    <source>
        <dbReference type="EMBL" id="EQD26344.1"/>
    </source>
</evidence>
<reference evidence="3" key="1">
    <citation type="submission" date="2013-08" db="EMBL/GenBank/DDBJ databases">
        <authorList>
            <person name="Mendez C."/>
            <person name="Richter M."/>
            <person name="Ferrer M."/>
            <person name="Sanchez J."/>
        </authorList>
    </citation>
    <scope>NUCLEOTIDE SEQUENCE</scope>
</reference>
<comment type="caution">
    <text evidence="3">The sequence shown here is derived from an EMBL/GenBank/DDBJ whole genome shotgun (WGS) entry which is preliminary data.</text>
</comment>
<dbReference type="PANTHER" id="PTHR33498">
    <property type="entry name" value="TRANSPOSASE FOR INSERTION SEQUENCE ELEMENT IS1557"/>
    <property type="match status" value="1"/>
</dbReference>
<dbReference type="InterPro" id="IPR047951">
    <property type="entry name" value="Transpos_ISL3"/>
</dbReference>
<gene>
    <name evidence="3" type="ORF">B2A_15682</name>
</gene>
<proteinExistence type="predicted"/>
<organism evidence="3">
    <name type="scientific">mine drainage metagenome</name>
    <dbReference type="NCBI Taxonomy" id="410659"/>
    <lineage>
        <taxon>unclassified sequences</taxon>
        <taxon>metagenomes</taxon>
        <taxon>ecological metagenomes</taxon>
    </lineage>
</organism>
<protein>
    <submittedName>
        <fullName evidence="3">Transposase, IS204/IS1001/IS1096/IS1165</fullName>
    </submittedName>
</protein>
<dbReference type="EMBL" id="AUZZ01011398">
    <property type="protein sequence ID" value="EQD26344.1"/>
    <property type="molecule type" value="Genomic_DNA"/>
</dbReference>
<dbReference type="Pfam" id="PF01610">
    <property type="entry name" value="DDE_Tnp_ISL3"/>
    <property type="match status" value="1"/>
</dbReference>
<feature type="non-terminal residue" evidence="3">
    <location>
        <position position="180"/>
    </location>
</feature>
<evidence type="ECO:0000259" key="1">
    <source>
        <dbReference type="Pfam" id="PF01610"/>
    </source>
</evidence>
<dbReference type="InterPro" id="IPR032877">
    <property type="entry name" value="Transposase_HTH"/>
</dbReference>
<accession>T0ZBI5</accession>
<feature type="domain" description="Transposase IS204/IS1001/IS1096/IS1165 helix-turn-helix" evidence="2">
    <location>
        <begin position="4"/>
        <end position="53"/>
    </location>
</feature>
<evidence type="ECO:0000259" key="2">
    <source>
        <dbReference type="Pfam" id="PF13542"/>
    </source>
</evidence>
<feature type="domain" description="Transposase IS204/IS1001/IS1096/IS1165 DDE" evidence="1">
    <location>
        <begin position="69"/>
        <end position="178"/>
    </location>
</feature>
<dbReference type="PANTHER" id="PTHR33498:SF1">
    <property type="entry name" value="TRANSPOSASE FOR INSERTION SEQUENCE ELEMENT IS1557"/>
    <property type="match status" value="1"/>
</dbReference>
<sequence length="180" mass="21358">MKRERLEFLLERAPYTRRFARYVGRRCASETIKDVAKELLLGWDAVKELDKQYMREQLERAGKPNPRIIGIDEISVHEGHDYRIVVSDLERQRPIWFGGKDRKEVSMDEFYAFLGPKKAKKIRLAVMDMWPAFYNSTRKHAPQAAILYDKFHIIRHLGDALDEVRKHEYGRLSGKHRKFV</sequence>
<dbReference type="InterPro" id="IPR002560">
    <property type="entry name" value="Transposase_DDE"/>
</dbReference>
<name>T0ZBI5_9ZZZZ</name>
<dbReference type="Pfam" id="PF13542">
    <property type="entry name" value="HTH_Tnp_ISL3"/>
    <property type="match status" value="1"/>
</dbReference>